<dbReference type="STRING" id="1802202.A2730_03955"/>
<dbReference type="AlphaFoldDB" id="A0A1G2HQ97"/>
<accession>A0A1G2HQ97</accession>
<keyword evidence="2" id="KW-1133">Transmembrane helix</keyword>
<proteinExistence type="predicted"/>
<protein>
    <recommendedName>
        <fullName evidence="3">DUF4190 domain-containing protein</fullName>
    </recommendedName>
</protein>
<sequence length="211" mass="23207">MAFRINVFAILSLVFSIVFFPLGLAFGIIALRQIAKSGQQGKGLAIAGTTISSFILLFIFIAIFTEDSSNLPREQNTQSATPKVPSQPSEPSKVSVSPAQIQLAMDRCELDPELAVFYPFVTDVCYKRVAIELNEPALCDKIEMCVQNSLQLDCYSHFAVLLKDASYCDKIICEALVSHSVEGSAELAKEQRDRLAAYDKSLCLQALEETN</sequence>
<dbReference type="Pfam" id="PF13828">
    <property type="entry name" value="DUF4190"/>
    <property type="match status" value="1"/>
</dbReference>
<evidence type="ECO:0000313" key="4">
    <source>
        <dbReference type="EMBL" id="OGZ64401.1"/>
    </source>
</evidence>
<evidence type="ECO:0000313" key="5">
    <source>
        <dbReference type="Proteomes" id="UP000176855"/>
    </source>
</evidence>
<feature type="transmembrane region" description="Helical" evidence="2">
    <location>
        <begin position="6"/>
        <end position="31"/>
    </location>
</feature>
<dbReference type="Proteomes" id="UP000176855">
    <property type="component" value="Unassembled WGS sequence"/>
</dbReference>
<comment type="caution">
    <text evidence="4">The sequence shown here is derived from an EMBL/GenBank/DDBJ whole genome shotgun (WGS) entry which is preliminary data.</text>
</comment>
<evidence type="ECO:0000256" key="1">
    <source>
        <dbReference type="SAM" id="MobiDB-lite"/>
    </source>
</evidence>
<reference evidence="4 5" key="1">
    <citation type="journal article" date="2016" name="Nat. Commun.">
        <title>Thousands of microbial genomes shed light on interconnected biogeochemical processes in an aquifer system.</title>
        <authorList>
            <person name="Anantharaman K."/>
            <person name="Brown C.T."/>
            <person name="Hug L.A."/>
            <person name="Sharon I."/>
            <person name="Castelle C.J."/>
            <person name="Probst A.J."/>
            <person name="Thomas B.C."/>
            <person name="Singh A."/>
            <person name="Wilkins M.J."/>
            <person name="Karaoz U."/>
            <person name="Brodie E.L."/>
            <person name="Williams K.H."/>
            <person name="Hubbard S.S."/>
            <person name="Banfield J.F."/>
        </authorList>
    </citation>
    <scope>NUCLEOTIDE SEQUENCE [LARGE SCALE GENOMIC DNA]</scope>
</reference>
<evidence type="ECO:0000259" key="3">
    <source>
        <dbReference type="Pfam" id="PF13828"/>
    </source>
</evidence>
<dbReference type="EMBL" id="MHOO01000006">
    <property type="protein sequence ID" value="OGZ64401.1"/>
    <property type="molecule type" value="Genomic_DNA"/>
</dbReference>
<evidence type="ECO:0000256" key="2">
    <source>
        <dbReference type="SAM" id="Phobius"/>
    </source>
</evidence>
<feature type="transmembrane region" description="Helical" evidence="2">
    <location>
        <begin position="43"/>
        <end position="64"/>
    </location>
</feature>
<gene>
    <name evidence="4" type="ORF">A2730_03955</name>
</gene>
<feature type="domain" description="DUF4190" evidence="3">
    <location>
        <begin position="9"/>
        <end position="61"/>
    </location>
</feature>
<keyword evidence="2" id="KW-0472">Membrane</keyword>
<name>A0A1G2HQ97_9BACT</name>
<feature type="region of interest" description="Disordered" evidence="1">
    <location>
        <begin position="72"/>
        <end position="94"/>
    </location>
</feature>
<dbReference type="InterPro" id="IPR025241">
    <property type="entry name" value="DUF4190"/>
</dbReference>
<keyword evidence="2" id="KW-0812">Transmembrane</keyword>
<organism evidence="4 5">
    <name type="scientific">Candidatus Staskawiczbacteria bacterium RIFCSPHIGHO2_01_FULL_39_25</name>
    <dbReference type="NCBI Taxonomy" id="1802202"/>
    <lineage>
        <taxon>Bacteria</taxon>
        <taxon>Candidatus Staskawicziibacteriota</taxon>
    </lineage>
</organism>